<accession>A0A2I7QHS1</accession>
<protein>
    <submittedName>
        <fullName evidence="1">Uncharacterized protein</fullName>
    </submittedName>
</protein>
<sequence>MAQLALIRATIGLSSQYHDHYMRAHSLNLSGDDTNQLLGARLGNTSLVAPSEMNNIAARSGGVATQASGVAGIEDGWQTSRGLASFEFAINGASPVQAQTLTVYGYMYGGSPADTGGALPADAMFVPVRMWMVETAVSTDHTGFPQESRMMSQSGTYLLNDPNSMGNPNNGLHTIRPVDVINSASAFAAFDDDEQPSGMLDGFGGSSTGMLQTAGMNISKSNNQSTVDYANKILTAAATASFENEKRQDRYEAISMATGLNSIREVSLEDNPFIRVMRRELGYVNMANFVGFSMSEIATVFENFYQVTNAQLTDVNSFDVADHRYTSNAMGGSTFETLVCSELNNIANAVLDGHRLSYLSIRATNDVQQGMGQIVINGLPVLYQMGESAPMVDKDPDWQYLAAQATETLLAQFYTKYNAEMIHDRMIVDFEANLSLFGESTITVTLHGNRENPHKETFGTMAGNRFDPSLVTSQGLNQSVGAFYNNLKEYMNF</sequence>
<gene>
    <name evidence="1" type="ORF">Aphrodite1_0126</name>
</gene>
<keyword evidence="2" id="KW-1185">Reference proteome</keyword>
<evidence type="ECO:0000313" key="2">
    <source>
        <dbReference type="Proteomes" id="UP000240536"/>
    </source>
</evidence>
<name>A0A2I7QHS1_9CAUD</name>
<reference evidence="2" key="1">
    <citation type="submission" date="2017-12" db="EMBL/GenBank/DDBJ databases">
        <title>Phage resistance in Vibrio sp. unravels a complex metabolic adaptation strategy.</title>
        <authorList>
            <person name="Skliros D."/>
            <person name="Kalatzis P.G."/>
            <person name="Katharios P."/>
            <person name="Flemetakis E."/>
        </authorList>
    </citation>
    <scope>NUCLEOTIDE SEQUENCE [LARGE SCALE GENOMIC DNA]</scope>
</reference>
<dbReference type="EMBL" id="MG720308">
    <property type="protein sequence ID" value="AUR80947.1"/>
    <property type="molecule type" value="Genomic_DNA"/>
</dbReference>
<organism evidence="1 2">
    <name type="scientific">Vibrio phage Aphrodite1</name>
    <dbReference type="NCBI Taxonomy" id="2070057"/>
    <lineage>
        <taxon>Viruses</taxon>
        <taxon>Duplodnaviria</taxon>
        <taxon>Heunggongvirae</taxon>
        <taxon>Uroviricota</taxon>
        <taxon>Caudoviricetes</taxon>
        <taxon>Chimalliviridae</taxon>
        <taxon>Gorgonvirinae</taxon>
        <taxon>Aphroditevirus</taxon>
        <taxon>Aphroditevirus aphrodite1</taxon>
    </lineage>
</organism>
<evidence type="ECO:0000313" key="1">
    <source>
        <dbReference type="EMBL" id="AUR80947.1"/>
    </source>
</evidence>
<dbReference type="OrthoDB" id="4852at10239"/>
<dbReference type="Proteomes" id="UP000240536">
    <property type="component" value="Segment"/>
</dbReference>
<proteinExistence type="predicted"/>